<proteinExistence type="predicted"/>
<dbReference type="AlphaFoldDB" id="A0AA39K823"/>
<keyword evidence="13" id="KW-1185">Reference proteome</keyword>
<evidence type="ECO:0000313" key="12">
    <source>
        <dbReference type="EMBL" id="KAK0456299.1"/>
    </source>
</evidence>
<keyword evidence="5 9" id="KW-0472">Membrane</keyword>
<dbReference type="GO" id="GO:0005886">
    <property type="term" value="C:plasma membrane"/>
    <property type="evidence" value="ECO:0007669"/>
    <property type="project" value="UniProtKB-SubCell"/>
</dbReference>
<dbReference type="EMBL" id="JAUEPT010000001">
    <property type="protein sequence ID" value="KAK0456299.1"/>
    <property type="molecule type" value="Genomic_DNA"/>
</dbReference>
<feature type="domain" description="Copper acquisition factor BIM1-like" evidence="11">
    <location>
        <begin position="15"/>
        <end position="159"/>
    </location>
</feature>
<evidence type="ECO:0000256" key="7">
    <source>
        <dbReference type="ARBA" id="ARBA00023288"/>
    </source>
</evidence>
<dbReference type="InterPro" id="IPR046936">
    <property type="entry name" value="BIM1-like"/>
</dbReference>
<evidence type="ECO:0000256" key="3">
    <source>
        <dbReference type="ARBA" id="ARBA00022622"/>
    </source>
</evidence>
<evidence type="ECO:0000256" key="2">
    <source>
        <dbReference type="ARBA" id="ARBA00022475"/>
    </source>
</evidence>
<evidence type="ECO:0000256" key="6">
    <source>
        <dbReference type="ARBA" id="ARBA00023180"/>
    </source>
</evidence>
<keyword evidence="6" id="KW-0325">Glycoprotein</keyword>
<comment type="subcellular location">
    <subcellularLocation>
        <location evidence="1">Cell membrane</location>
        <topology evidence="1">Lipid-anchor</topology>
        <topology evidence="1">GPI-anchor</topology>
    </subcellularLocation>
</comment>
<evidence type="ECO:0000256" key="8">
    <source>
        <dbReference type="SAM" id="MobiDB-lite"/>
    </source>
</evidence>
<feature type="region of interest" description="Disordered" evidence="8">
    <location>
        <begin position="158"/>
        <end position="179"/>
    </location>
</feature>
<keyword evidence="3" id="KW-0336">GPI-anchor</keyword>
<evidence type="ECO:0000256" key="9">
    <source>
        <dbReference type="SAM" id="Phobius"/>
    </source>
</evidence>
<accession>A0AA39K823</accession>
<dbReference type="InterPro" id="IPR046530">
    <property type="entry name" value="BIM1-like_dom"/>
</dbReference>
<dbReference type="GO" id="GO:0098552">
    <property type="term" value="C:side of membrane"/>
    <property type="evidence" value="ECO:0007669"/>
    <property type="project" value="UniProtKB-KW"/>
</dbReference>
<keyword evidence="9" id="KW-0812">Transmembrane</keyword>
<dbReference type="PANTHER" id="PTHR34992">
    <property type="entry name" value="HYPHAL ANASTAMOSIS-7 PROTEIN"/>
    <property type="match status" value="1"/>
</dbReference>
<dbReference type="PANTHER" id="PTHR34992:SF1">
    <property type="entry name" value="COPPER ACQUISITION FACTOR BIM1-LIKE DOMAIN-CONTAINING PROTEIN"/>
    <property type="match status" value="1"/>
</dbReference>
<keyword evidence="4 10" id="KW-0732">Signal</keyword>
<feature type="chain" id="PRO_5041202568" description="Copper acquisition factor BIM1-like domain-containing protein" evidence="10">
    <location>
        <begin position="17"/>
        <end position="208"/>
    </location>
</feature>
<evidence type="ECO:0000256" key="1">
    <source>
        <dbReference type="ARBA" id="ARBA00004609"/>
    </source>
</evidence>
<evidence type="ECO:0000256" key="4">
    <source>
        <dbReference type="ARBA" id="ARBA00022729"/>
    </source>
</evidence>
<gene>
    <name evidence="12" type="ORF">EV421DRAFT_1751564</name>
</gene>
<keyword evidence="9" id="KW-1133">Transmembrane helix</keyword>
<dbReference type="CDD" id="cd21176">
    <property type="entry name" value="LPMO_auxiliary-like"/>
    <property type="match status" value="1"/>
</dbReference>
<feature type="signal peptide" evidence="10">
    <location>
        <begin position="1"/>
        <end position="16"/>
    </location>
</feature>
<keyword evidence="2" id="KW-1003">Cell membrane</keyword>
<feature type="transmembrane region" description="Helical" evidence="9">
    <location>
        <begin position="186"/>
        <end position="207"/>
    </location>
</feature>
<evidence type="ECO:0000313" key="13">
    <source>
        <dbReference type="Proteomes" id="UP001175226"/>
    </source>
</evidence>
<name>A0AA39K823_9AGAR</name>
<protein>
    <recommendedName>
        <fullName evidence="11">Copper acquisition factor BIM1-like domain-containing protein</fullName>
    </recommendedName>
</protein>
<reference evidence="12" key="1">
    <citation type="submission" date="2023-06" db="EMBL/GenBank/DDBJ databases">
        <authorList>
            <consortium name="Lawrence Berkeley National Laboratory"/>
            <person name="Ahrendt S."/>
            <person name="Sahu N."/>
            <person name="Indic B."/>
            <person name="Wong-Bajracharya J."/>
            <person name="Merenyi Z."/>
            <person name="Ke H.-M."/>
            <person name="Monk M."/>
            <person name="Kocsube S."/>
            <person name="Drula E."/>
            <person name="Lipzen A."/>
            <person name="Balint B."/>
            <person name="Henrissat B."/>
            <person name="Andreopoulos B."/>
            <person name="Martin F.M."/>
            <person name="Harder C.B."/>
            <person name="Rigling D."/>
            <person name="Ford K.L."/>
            <person name="Foster G.D."/>
            <person name="Pangilinan J."/>
            <person name="Papanicolaou A."/>
            <person name="Barry K."/>
            <person name="LaButti K."/>
            <person name="Viragh M."/>
            <person name="Koriabine M."/>
            <person name="Yan M."/>
            <person name="Riley R."/>
            <person name="Champramary S."/>
            <person name="Plett K.L."/>
            <person name="Tsai I.J."/>
            <person name="Slot J."/>
            <person name="Sipos G."/>
            <person name="Plett J."/>
            <person name="Nagy L.G."/>
            <person name="Grigoriev I.V."/>
        </authorList>
    </citation>
    <scope>NUCLEOTIDE SEQUENCE</scope>
    <source>
        <strain evidence="12">FPL87.14</strain>
    </source>
</reference>
<dbReference type="Proteomes" id="UP001175226">
    <property type="component" value="Unassembled WGS sequence"/>
</dbReference>
<evidence type="ECO:0000256" key="10">
    <source>
        <dbReference type="SAM" id="SignalP"/>
    </source>
</evidence>
<keyword evidence="7" id="KW-0449">Lipoprotein</keyword>
<evidence type="ECO:0000256" key="5">
    <source>
        <dbReference type="ARBA" id="ARBA00023136"/>
    </source>
</evidence>
<evidence type="ECO:0000259" key="11">
    <source>
        <dbReference type="Pfam" id="PF20238"/>
    </source>
</evidence>
<dbReference type="Pfam" id="PF20238">
    <property type="entry name" value="BIM1-like_dom"/>
    <property type="match status" value="1"/>
</dbReference>
<organism evidence="12 13">
    <name type="scientific">Armillaria borealis</name>
    <dbReference type="NCBI Taxonomy" id="47425"/>
    <lineage>
        <taxon>Eukaryota</taxon>
        <taxon>Fungi</taxon>
        <taxon>Dikarya</taxon>
        <taxon>Basidiomycota</taxon>
        <taxon>Agaricomycotina</taxon>
        <taxon>Agaricomycetes</taxon>
        <taxon>Agaricomycetidae</taxon>
        <taxon>Agaricales</taxon>
        <taxon>Marasmiineae</taxon>
        <taxon>Physalacriaceae</taxon>
        <taxon>Armillaria</taxon>
    </lineage>
</organism>
<comment type="caution">
    <text evidence="12">The sequence shown here is derived from an EMBL/GenBank/DDBJ whole genome shotgun (WGS) entry which is preliminary data.</text>
</comment>
<sequence length="208" mass="22061">MKLFLLAAVFASVASAHFQLQFPDPRGAFNEDNEPTFCDGYTSVAQNRTEFPLNSGFFSLNSEHPSWTAAVYLSMSSNPTSFDDFKQIVPFFQMQGEGIYCLPLNLSATNATGLTNEQNVTIQILYNGGDSQLYQCSDLTLLSNFSLSQSVDSTCTNATSTSTSNSTSNSTDSGSGSSSGSGSAPLASSLSLSGLVVCIVGTMAFLFM</sequence>